<proteinExistence type="predicted"/>
<dbReference type="Proteomes" id="UP001333110">
    <property type="component" value="Unassembled WGS sequence"/>
</dbReference>
<protein>
    <submittedName>
        <fullName evidence="1">Uncharacterized protein</fullName>
    </submittedName>
</protein>
<sequence>MGSWAVGRLRRGSERAAWWAPDGQPRSTHYMEIYKKDVCKLEGVEGRPLRRRSRVFSNTKVLRISKEQCHNLMDCYIYGMKSRVTLNGSTSVWYISLSSQFHTIYKSVEGPLCLIIQIHLSHFNLSSLIHLLVVLMFFSGPTLGYDLPRVLLGQETSCVSARSIEECMDQEPHCFCNVSQTHTTHDFMTVQGMLSMLSMRPYGGGLLTLFLCSSVGSLPRETVLHELLQCQSFPQAAVLHKLLQRGSLPRGAVLQEQTAPAWVPYGVTVPASKPAPARAPLSPRVHRSCQEPAPARASHRVTAFFGCIHLLRCGVLHGLQVEICSTVNLHGLQGQPASPWASPGAAGEPLLRNWLDGRIQRVAANGSMSKWRSVTSGVLQGSILGPVLFNIFNNDIDSEIECTLSKFEITPS</sequence>
<name>A0AAN7NT65_MYCAM</name>
<dbReference type="EMBL" id="JAUNZN010000001">
    <property type="protein sequence ID" value="KAK4830049.1"/>
    <property type="molecule type" value="Genomic_DNA"/>
</dbReference>
<accession>A0AAN7NT65</accession>
<organism evidence="1 2">
    <name type="scientific">Mycteria americana</name>
    <name type="common">Wood stork</name>
    <dbReference type="NCBI Taxonomy" id="33587"/>
    <lineage>
        <taxon>Eukaryota</taxon>
        <taxon>Metazoa</taxon>
        <taxon>Chordata</taxon>
        <taxon>Craniata</taxon>
        <taxon>Vertebrata</taxon>
        <taxon>Euteleostomi</taxon>
        <taxon>Archelosauria</taxon>
        <taxon>Archosauria</taxon>
        <taxon>Dinosauria</taxon>
        <taxon>Saurischia</taxon>
        <taxon>Theropoda</taxon>
        <taxon>Coelurosauria</taxon>
        <taxon>Aves</taxon>
        <taxon>Neognathae</taxon>
        <taxon>Neoaves</taxon>
        <taxon>Aequornithes</taxon>
        <taxon>Ciconiiformes</taxon>
        <taxon>Ciconiidae</taxon>
        <taxon>Mycteria</taxon>
    </lineage>
</organism>
<reference evidence="1 2" key="1">
    <citation type="journal article" date="2023" name="J. Hered.">
        <title>Chromosome-level genome of the wood stork (Mycteria americana) provides insight into avian chromosome evolution.</title>
        <authorList>
            <person name="Flamio R. Jr."/>
            <person name="Ramstad K.M."/>
        </authorList>
    </citation>
    <scope>NUCLEOTIDE SEQUENCE [LARGE SCALE GENOMIC DNA]</scope>
    <source>
        <strain evidence="1">JAX WOST 10</strain>
    </source>
</reference>
<evidence type="ECO:0000313" key="1">
    <source>
        <dbReference type="EMBL" id="KAK4830049.1"/>
    </source>
</evidence>
<dbReference type="PANTHER" id="PTHR33332">
    <property type="entry name" value="REVERSE TRANSCRIPTASE DOMAIN-CONTAINING PROTEIN"/>
    <property type="match status" value="1"/>
</dbReference>
<gene>
    <name evidence="1" type="ORF">QYF61_008387</name>
</gene>
<comment type="caution">
    <text evidence="1">The sequence shown here is derived from an EMBL/GenBank/DDBJ whole genome shotgun (WGS) entry which is preliminary data.</text>
</comment>
<evidence type="ECO:0000313" key="2">
    <source>
        <dbReference type="Proteomes" id="UP001333110"/>
    </source>
</evidence>
<dbReference type="AlphaFoldDB" id="A0AAN7NT65"/>
<keyword evidence="2" id="KW-1185">Reference proteome</keyword>